<dbReference type="InterPro" id="IPR050362">
    <property type="entry name" value="Cation-dep_OMT"/>
</dbReference>
<dbReference type="SUPFAM" id="SSF53335">
    <property type="entry name" value="S-adenosyl-L-methionine-dependent methyltransferases"/>
    <property type="match status" value="1"/>
</dbReference>
<dbReference type="GO" id="GO:0008757">
    <property type="term" value="F:S-adenosylmethionine-dependent methyltransferase activity"/>
    <property type="evidence" value="ECO:0007669"/>
    <property type="project" value="TreeGrafter"/>
</dbReference>
<dbReference type="PANTHER" id="PTHR10509">
    <property type="entry name" value="O-METHYLTRANSFERASE-RELATED"/>
    <property type="match status" value="1"/>
</dbReference>
<dbReference type="PROSITE" id="PS51682">
    <property type="entry name" value="SAM_OMT_I"/>
    <property type="match status" value="1"/>
</dbReference>
<keyword evidence="6" id="KW-1185">Reference proteome</keyword>
<dbReference type="AlphaFoldDB" id="A0A8T0WFV6"/>
<evidence type="ECO:0008006" key="7">
    <source>
        <dbReference type="Google" id="ProtNLM"/>
    </source>
</evidence>
<dbReference type="Pfam" id="PF01596">
    <property type="entry name" value="Methyltransf_3"/>
    <property type="match status" value="1"/>
</dbReference>
<dbReference type="GO" id="GO:0032259">
    <property type="term" value="P:methylation"/>
    <property type="evidence" value="ECO:0007669"/>
    <property type="project" value="UniProtKB-KW"/>
</dbReference>
<evidence type="ECO:0000256" key="3">
    <source>
        <dbReference type="ARBA" id="ARBA00022691"/>
    </source>
</evidence>
<proteinExistence type="inferred from homology"/>
<comment type="caution">
    <text evidence="5">The sequence shown here is derived from an EMBL/GenBank/DDBJ whole genome shotgun (WGS) entry which is preliminary data.</text>
</comment>
<dbReference type="PANTHER" id="PTHR10509:SF92">
    <property type="entry name" value="OS09G0481400 PROTEIN"/>
    <property type="match status" value="1"/>
</dbReference>
<comment type="similarity">
    <text evidence="4">Belongs to the class I-like SAM-binding methyltransferase superfamily. Cation-dependent O-methyltransferase family.</text>
</comment>
<sequence>MLNHTHRAPTNRRRRLRDPEYVKQTACSLLATASPVSKSMAATGAGEGNKAAAGSASLHSKTLLKSEPLYQYILESTVFPREPDCLRELRLATASHPMAAMAASPDEVQLFGLLLEMLGARNAIEVGVFTGYSLLATALALPDDGKIVAIDVTRESYDRIGSPVIEKAGVAHKIDFHVGLALPVLDQMVADEGNKGAFDFAFVDADKVNFLNYHERLLQLVRVGGLIAYDNTLWGGSVVATPDEPLAAATREFNAAIAADRRVRVCQLAIADGLTLCRRVA</sequence>
<dbReference type="GO" id="GO:0008171">
    <property type="term" value="F:O-methyltransferase activity"/>
    <property type="evidence" value="ECO:0007669"/>
    <property type="project" value="InterPro"/>
</dbReference>
<dbReference type="Gene3D" id="3.40.50.150">
    <property type="entry name" value="Vaccinia Virus protein VP39"/>
    <property type="match status" value="1"/>
</dbReference>
<keyword evidence="2" id="KW-0808">Transferase</keyword>
<dbReference type="Proteomes" id="UP000823388">
    <property type="component" value="Chromosome 2K"/>
</dbReference>
<evidence type="ECO:0000313" key="5">
    <source>
        <dbReference type="EMBL" id="KAG2644154.1"/>
    </source>
</evidence>
<organism evidence="5 6">
    <name type="scientific">Panicum virgatum</name>
    <name type="common">Blackwell switchgrass</name>
    <dbReference type="NCBI Taxonomy" id="38727"/>
    <lineage>
        <taxon>Eukaryota</taxon>
        <taxon>Viridiplantae</taxon>
        <taxon>Streptophyta</taxon>
        <taxon>Embryophyta</taxon>
        <taxon>Tracheophyta</taxon>
        <taxon>Spermatophyta</taxon>
        <taxon>Magnoliopsida</taxon>
        <taxon>Liliopsida</taxon>
        <taxon>Poales</taxon>
        <taxon>Poaceae</taxon>
        <taxon>PACMAD clade</taxon>
        <taxon>Panicoideae</taxon>
        <taxon>Panicodae</taxon>
        <taxon>Paniceae</taxon>
        <taxon>Panicinae</taxon>
        <taxon>Panicum</taxon>
        <taxon>Panicum sect. Hiantes</taxon>
    </lineage>
</organism>
<dbReference type="EMBL" id="CM029039">
    <property type="protein sequence ID" value="KAG2644154.1"/>
    <property type="molecule type" value="Genomic_DNA"/>
</dbReference>
<dbReference type="InterPro" id="IPR002935">
    <property type="entry name" value="SAM_O-MeTrfase"/>
</dbReference>
<keyword evidence="1" id="KW-0489">Methyltransferase</keyword>
<evidence type="ECO:0000256" key="2">
    <source>
        <dbReference type="ARBA" id="ARBA00022679"/>
    </source>
</evidence>
<keyword evidence="3" id="KW-0949">S-adenosyl-L-methionine</keyword>
<name>A0A8T0WFV6_PANVG</name>
<gene>
    <name evidence="5" type="ORF">PVAP13_2KG409900</name>
</gene>
<evidence type="ECO:0000256" key="4">
    <source>
        <dbReference type="ARBA" id="ARBA00023453"/>
    </source>
</evidence>
<evidence type="ECO:0000313" key="6">
    <source>
        <dbReference type="Proteomes" id="UP000823388"/>
    </source>
</evidence>
<reference evidence="5" key="1">
    <citation type="submission" date="2020-05" db="EMBL/GenBank/DDBJ databases">
        <title>WGS assembly of Panicum virgatum.</title>
        <authorList>
            <person name="Lovell J.T."/>
            <person name="Jenkins J."/>
            <person name="Shu S."/>
            <person name="Juenger T.E."/>
            <person name="Schmutz J."/>
        </authorList>
    </citation>
    <scope>NUCLEOTIDE SEQUENCE</scope>
    <source>
        <strain evidence="5">AP13</strain>
    </source>
</reference>
<accession>A0A8T0WFV6</accession>
<protein>
    <recommendedName>
        <fullName evidence="7">Caffeoyl-CoA O-methyltransferase</fullName>
    </recommendedName>
</protein>
<dbReference type="InterPro" id="IPR029063">
    <property type="entry name" value="SAM-dependent_MTases_sf"/>
</dbReference>
<evidence type="ECO:0000256" key="1">
    <source>
        <dbReference type="ARBA" id="ARBA00022603"/>
    </source>
</evidence>